<dbReference type="EMBL" id="BPLR01009068">
    <property type="protein sequence ID" value="GIY29406.1"/>
    <property type="molecule type" value="Genomic_DNA"/>
</dbReference>
<evidence type="ECO:0000313" key="1">
    <source>
        <dbReference type="EMBL" id="GIY29406.1"/>
    </source>
</evidence>
<organism evidence="1 2">
    <name type="scientific">Caerostris extrusa</name>
    <name type="common">Bark spider</name>
    <name type="synonym">Caerostris bankana</name>
    <dbReference type="NCBI Taxonomy" id="172846"/>
    <lineage>
        <taxon>Eukaryota</taxon>
        <taxon>Metazoa</taxon>
        <taxon>Ecdysozoa</taxon>
        <taxon>Arthropoda</taxon>
        <taxon>Chelicerata</taxon>
        <taxon>Arachnida</taxon>
        <taxon>Araneae</taxon>
        <taxon>Araneomorphae</taxon>
        <taxon>Entelegynae</taxon>
        <taxon>Araneoidea</taxon>
        <taxon>Araneidae</taxon>
        <taxon>Caerostris</taxon>
    </lineage>
</organism>
<proteinExistence type="predicted"/>
<gene>
    <name evidence="1" type="ORF">CEXT_541</name>
</gene>
<evidence type="ECO:0000313" key="2">
    <source>
        <dbReference type="Proteomes" id="UP001054945"/>
    </source>
</evidence>
<dbReference type="AlphaFoldDB" id="A0AAV4S8H2"/>
<protein>
    <submittedName>
        <fullName evidence="1">Uncharacterized protein</fullName>
    </submittedName>
</protein>
<comment type="caution">
    <text evidence="1">The sequence shown here is derived from an EMBL/GenBank/DDBJ whole genome shotgun (WGS) entry which is preliminary data.</text>
</comment>
<reference evidence="1 2" key="1">
    <citation type="submission" date="2021-06" db="EMBL/GenBank/DDBJ databases">
        <title>Caerostris extrusa draft genome.</title>
        <authorList>
            <person name="Kono N."/>
            <person name="Arakawa K."/>
        </authorList>
    </citation>
    <scope>NUCLEOTIDE SEQUENCE [LARGE SCALE GENOMIC DNA]</scope>
</reference>
<keyword evidence="2" id="KW-1185">Reference proteome</keyword>
<accession>A0AAV4S8H2</accession>
<dbReference type="Proteomes" id="UP001054945">
    <property type="component" value="Unassembled WGS sequence"/>
</dbReference>
<name>A0AAV4S8H2_CAEEX</name>
<sequence>MSPVCMLLAREELHCNLGHVTKEKRAVIGNGIDQGRYLLGNRTVSLFKRMKSEMQVFHIKLILYPQPQMKRHEKKI</sequence>